<dbReference type="PANTHER" id="PTHR12192:SF2">
    <property type="entry name" value="GLUTATHIONE-SPECIFIC GAMMA-GLUTAMYLCYCLOTRANSFERASE 2"/>
    <property type="match status" value="1"/>
</dbReference>
<keyword evidence="4" id="KW-1185">Reference proteome</keyword>
<accession>A0AAD4DI46</accession>
<evidence type="ECO:0000256" key="2">
    <source>
        <dbReference type="ARBA" id="ARBA00023239"/>
    </source>
</evidence>
<dbReference type="PANTHER" id="PTHR12192">
    <property type="entry name" value="CATION TRANSPORT PROTEIN CHAC-RELATED"/>
    <property type="match status" value="1"/>
</dbReference>
<dbReference type="GO" id="GO:0061928">
    <property type="term" value="F:glutathione specific gamma-glutamylcyclotransferase activity"/>
    <property type="evidence" value="ECO:0007669"/>
    <property type="project" value="UniProtKB-EC"/>
</dbReference>
<dbReference type="CDD" id="cd06661">
    <property type="entry name" value="GGCT_like"/>
    <property type="match status" value="1"/>
</dbReference>
<gene>
    <name evidence="3" type="primary">CHAC2</name>
    <name evidence="3" type="ORF">BGZ95_003701</name>
</gene>
<organism evidence="3 4">
    <name type="scientific">Linnemannia exigua</name>
    <dbReference type="NCBI Taxonomy" id="604196"/>
    <lineage>
        <taxon>Eukaryota</taxon>
        <taxon>Fungi</taxon>
        <taxon>Fungi incertae sedis</taxon>
        <taxon>Mucoromycota</taxon>
        <taxon>Mortierellomycotina</taxon>
        <taxon>Mortierellomycetes</taxon>
        <taxon>Mortierellales</taxon>
        <taxon>Mortierellaceae</taxon>
        <taxon>Linnemannia</taxon>
    </lineage>
</organism>
<protein>
    <recommendedName>
        <fullName evidence="1">glutathione-specific gamma-glutamylcyclotransferase</fullName>
        <ecNumber evidence="1">4.3.2.7</ecNumber>
    </recommendedName>
</protein>
<proteinExistence type="predicted"/>
<dbReference type="Pfam" id="PF04752">
    <property type="entry name" value="ChaC"/>
    <property type="match status" value="1"/>
</dbReference>
<dbReference type="EMBL" id="JAAAIL010000186">
    <property type="protein sequence ID" value="KAG0278564.1"/>
    <property type="molecule type" value="Genomic_DNA"/>
</dbReference>
<evidence type="ECO:0000256" key="1">
    <source>
        <dbReference type="ARBA" id="ARBA00012344"/>
    </source>
</evidence>
<dbReference type="EC" id="4.3.2.7" evidence="1"/>
<dbReference type="Gene3D" id="3.10.490.10">
    <property type="entry name" value="Gamma-glutamyl cyclotransferase-like"/>
    <property type="match status" value="1"/>
</dbReference>
<dbReference type="GO" id="GO:0006751">
    <property type="term" value="P:glutathione catabolic process"/>
    <property type="evidence" value="ECO:0007669"/>
    <property type="project" value="InterPro"/>
</dbReference>
<dbReference type="InterPro" id="IPR006840">
    <property type="entry name" value="ChaC"/>
</dbReference>
<evidence type="ECO:0000313" key="3">
    <source>
        <dbReference type="EMBL" id="KAG0278564.1"/>
    </source>
</evidence>
<keyword evidence="2" id="KW-0456">Lyase</keyword>
<comment type="caution">
    <text evidence="3">The sequence shown here is derived from an EMBL/GenBank/DDBJ whole genome shotgun (WGS) entry which is preliminary data.</text>
</comment>
<dbReference type="InterPro" id="IPR036568">
    <property type="entry name" value="GGCT-like_sf"/>
</dbReference>
<sequence>MWLFGYGSLIWHPDLEFEDSKVGYIKGHVRRFWQSSTDHRGTEEAPGRVVTLIPYDEFSQRFINDDIHSSDQDDITWGVAYKIPESKVAETKAYLDHREKNGYETHFLDVFQPDTDIPVVERAIVYIGSTDNSEFAGPAPLDNIAQQIYASHGPSGANKDYLLNLAHALRIVAPTGTDQHLFELESKVKSLMRKEAGSQEAFDLMLSKIIVQSHPAPVTPV</sequence>
<dbReference type="SUPFAM" id="SSF110857">
    <property type="entry name" value="Gamma-glutamyl cyclotransferase-like"/>
    <property type="match status" value="1"/>
</dbReference>
<dbReference type="Proteomes" id="UP001194580">
    <property type="component" value="Unassembled WGS sequence"/>
</dbReference>
<dbReference type="GO" id="GO:0005737">
    <property type="term" value="C:cytoplasm"/>
    <property type="evidence" value="ECO:0007669"/>
    <property type="project" value="TreeGrafter"/>
</dbReference>
<dbReference type="InterPro" id="IPR013024">
    <property type="entry name" value="GGCT-like"/>
</dbReference>
<reference evidence="3" key="1">
    <citation type="journal article" date="2020" name="Fungal Divers.">
        <title>Resolving the Mortierellaceae phylogeny through synthesis of multi-gene phylogenetics and phylogenomics.</title>
        <authorList>
            <person name="Vandepol N."/>
            <person name="Liber J."/>
            <person name="Desiro A."/>
            <person name="Na H."/>
            <person name="Kennedy M."/>
            <person name="Barry K."/>
            <person name="Grigoriev I.V."/>
            <person name="Miller A.N."/>
            <person name="O'Donnell K."/>
            <person name="Stajich J.E."/>
            <person name="Bonito G."/>
        </authorList>
    </citation>
    <scope>NUCLEOTIDE SEQUENCE</scope>
    <source>
        <strain evidence="3">NRRL 28262</strain>
    </source>
</reference>
<dbReference type="AlphaFoldDB" id="A0AAD4DI46"/>
<evidence type="ECO:0000313" key="4">
    <source>
        <dbReference type="Proteomes" id="UP001194580"/>
    </source>
</evidence>
<name>A0AAD4DI46_9FUNG</name>